<gene>
    <name evidence="2" type="ORF">DFR35_2858</name>
</gene>
<dbReference type="InterPro" id="IPR018490">
    <property type="entry name" value="cNMP-bd_dom_sf"/>
</dbReference>
<dbReference type="OrthoDB" id="8565101at2"/>
<dbReference type="Pfam" id="PF00027">
    <property type="entry name" value="cNMP_binding"/>
    <property type="match status" value="1"/>
</dbReference>
<dbReference type="SUPFAM" id="SSF51206">
    <property type="entry name" value="cAMP-binding domain-like"/>
    <property type="match status" value="1"/>
</dbReference>
<proteinExistence type="predicted"/>
<dbReference type="InterPro" id="IPR000595">
    <property type="entry name" value="cNMP-bd_dom"/>
</dbReference>
<dbReference type="EMBL" id="RCCI01000009">
    <property type="protein sequence ID" value="RLJ61654.1"/>
    <property type="molecule type" value="Genomic_DNA"/>
</dbReference>
<protein>
    <recommendedName>
        <fullName evidence="1">Cyclic nucleotide-binding domain-containing protein</fullName>
    </recommendedName>
</protein>
<dbReference type="GO" id="GO:0003700">
    <property type="term" value="F:DNA-binding transcription factor activity"/>
    <property type="evidence" value="ECO:0007669"/>
    <property type="project" value="TreeGrafter"/>
</dbReference>
<dbReference type="CDD" id="cd00038">
    <property type="entry name" value="CAP_ED"/>
    <property type="match status" value="1"/>
</dbReference>
<dbReference type="AlphaFoldDB" id="A0A497X853"/>
<dbReference type="Gene3D" id="2.60.120.10">
    <property type="entry name" value="Jelly Rolls"/>
    <property type="match status" value="1"/>
</dbReference>
<reference evidence="2 3" key="1">
    <citation type="submission" date="2018-10" db="EMBL/GenBank/DDBJ databases">
        <title>Genomic Encyclopedia of Type Strains, Phase IV (KMG-IV): sequencing the most valuable type-strain genomes for metagenomic binning, comparative biology and taxonomic classification.</title>
        <authorList>
            <person name="Goeker M."/>
        </authorList>
    </citation>
    <scope>NUCLEOTIDE SEQUENCE [LARGE SCALE GENOMIC DNA]</scope>
    <source>
        <strain evidence="2 3">DSM 26916</strain>
    </source>
</reference>
<feature type="domain" description="Cyclic nucleotide-binding" evidence="1">
    <location>
        <begin position="14"/>
        <end position="134"/>
    </location>
</feature>
<organism evidence="2 3">
    <name type="scientific">Sulfurisoma sediminicola</name>
    <dbReference type="NCBI Taxonomy" id="1381557"/>
    <lineage>
        <taxon>Bacteria</taxon>
        <taxon>Pseudomonadati</taxon>
        <taxon>Pseudomonadota</taxon>
        <taxon>Betaproteobacteria</taxon>
        <taxon>Nitrosomonadales</taxon>
        <taxon>Sterolibacteriaceae</taxon>
        <taxon>Sulfurisoma</taxon>
    </lineage>
</organism>
<dbReference type="RefSeq" id="WP_121243345.1">
    <property type="nucleotide sequence ID" value="NZ_BHVV01000004.1"/>
</dbReference>
<evidence type="ECO:0000313" key="3">
    <source>
        <dbReference type="Proteomes" id="UP000268908"/>
    </source>
</evidence>
<dbReference type="SMART" id="SM00100">
    <property type="entry name" value="cNMP"/>
    <property type="match status" value="1"/>
</dbReference>
<name>A0A497X853_9PROT</name>
<comment type="caution">
    <text evidence="2">The sequence shown here is derived from an EMBL/GenBank/DDBJ whole genome shotgun (WGS) entry which is preliminary data.</text>
</comment>
<accession>A0A497X853</accession>
<dbReference type="InterPro" id="IPR014710">
    <property type="entry name" value="RmlC-like_jellyroll"/>
</dbReference>
<dbReference type="PANTHER" id="PTHR24567:SF74">
    <property type="entry name" value="HTH-TYPE TRANSCRIPTIONAL REGULATOR ARCR"/>
    <property type="match status" value="1"/>
</dbReference>
<dbReference type="PANTHER" id="PTHR24567">
    <property type="entry name" value="CRP FAMILY TRANSCRIPTIONAL REGULATORY PROTEIN"/>
    <property type="match status" value="1"/>
</dbReference>
<evidence type="ECO:0000259" key="1">
    <source>
        <dbReference type="PROSITE" id="PS50042"/>
    </source>
</evidence>
<evidence type="ECO:0000313" key="2">
    <source>
        <dbReference type="EMBL" id="RLJ61654.1"/>
    </source>
</evidence>
<keyword evidence="3" id="KW-1185">Reference proteome</keyword>
<sequence length="160" mass="17813">MANTCAEMVGTSPLVAELNEEQKAMLADLVTCRTLADGEVLIREGEVSNELHVIAAGGLAVTRNTGSGDWVTLHVLRPRDMAGELGFLDNLEHSATLRAVGPTQVFSLRRDKLEELLTSQPLIVYRVMRAIVREVHGILRRMNVQYVELTNYITKQHGRY</sequence>
<dbReference type="GO" id="GO:0005829">
    <property type="term" value="C:cytosol"/>
    <property type="evidence" value="ECO:0007669"/>
    <property type="project" value="TreeGrafter"/>
</dbReference>
<dbReference type="PROSITE" id="PS50042">
    <property type="entry name" value="CNMP_BINDING_3"/>
    <property type="match status" value="1"/>
</dbReference>
<dbReference type="Proteomes" id="UP000268908">
    <property type="component" value="Unassembled WGS sequence"/>
</dbReference>
<dbReference type="InterPro" id="IPR050397">
    <property type="entry name" value="Env_Response_Regulators"/>
</dbReference>